<comment type="subcellular location">
    <subcellularLocation>
        <location evidence="1">Nucleus</location>
    </subcellularLocation>
</comment>
<evidence type="ECO:0000313" key="6">
    <source>
        <dbReference type="Proteomes" id="UP000006727"/>
    </source>
</evidence>
<dbReference type="RefSeq" id="XP_073393379.1">
    <property type="nucleotide sequence ID" value="XM_073537278.1"/>
</dbReference>
<dbReference type="EMBL" id="ABEU02000011">
    <property type="protein sequence ID" value="PNR45175.1"/>
    <property type="molecule type" value="Genomic_DNA"/>
</dbReference>
<dbReference type="EnsemblPlants" id="Pp3c11_12310V3.8">
    <property type="protein sequence ID" value="Pp3c11_12310V3.8"/>
    <property type="gene ID" value="Pp3c11_12310"/>
</dbReference>
<dbReference type="GO" id="GO:0003680">
    <property type="term" value="F:minor groove of adenine-thymine-rich DNA binding"/>
    <property type="evidence" value="ECO:0007669"/>
    <property type="project" value="UniProtKB-UniRule"/>
</dbReference>
<dbReference type="OMA" id="LCMDERD"/>
<dbReference type="RefSeq" id="XP_073393378.1">
    <property type="nucleotide sequence ID" value="XM_073537277.1"/>
</dbReference>
<dbReference type="KEGG" id="ppp:112288850"/>
<dbReference type="GeneID" id="112288850"/>
<evidence type="ECO:0000313" key="5">
    <source>
        <dbReference type="EnsemblPlants" id="Pp3c11_12310V3.1"/>
    </source>
</evidence>
<dbReference type="EnsemblPlants" id="Pp3c11_12310V3.1">
    <property type="protein sequence ID" value="Pp3c11_12310V3.1"/>
    <property type="gene ID" value="Pp3c11_12310"/>
</dbReference>
<evidence type="ECO:0000256" key="1">
    <source>
        <dbReference type="RuleBase" id="RU367031"/>
    </source>
</evidence>
<dbReference type="EnsemblPlants" id="Pp3c11_12310V3.2">
    <property type="protein sequence ID" value="Pp3c11_12310V3.2"/>
    <property type="gene ID" value="Pp3c11_12310"/>
</dbReference>
<dbReference type="InterPro" id="IPR039605">
    <property type="entry name" value="AHL"/>
</dbReference>
<dbReference type="Gramene" id="Pp3c11_12310V3.5">
    <property type="protein sequence ID" value="Pp3c11_12310V3.5"/>
    <property type="gene ID" value="Pp3c11_12310"/>
</dbReference>
<dbReference type="PANTHER" id="PTHR31500:SF57">
    <property type="entry name" value="AT-HOOK MOTIF NUCLEAR-LOCALIZED PROTEIN 10"/>
    <property type="match status" value="1"/>
</dbReference>
<feature type="domain" description="PPC" evidence="3">
    <location>
        <begin position="125"/>
        <end position="271"/>
    </location>
</feature>
<dbReference type="RefSeq" id="XP_073393382.1">
    <property type="nucleotide sequence ID" value="XM_073537281.1"/>
</dbReference>
<gene>
    <name evidence="5" type="primary">LOC112288850</name>
    <name evidence="4" type="ORF">PHYPA_014946</name>
</gene>
<dbReference type="PaxDb" id="3218-PP1S11_60V6.1"/>
<dbReference type="Gene3D" id="3.30.1330.80">
    <property type="entry name" value="Hypothetical protein, similar to alpha- acetolactate decarboxylase, domain 2"/>
    <property type="match status" value="1"/>
</dbReference>
<feature type="compositionally biased region" description="Polar residues" evidence="2">
    <location>
        <begin position="82"/>
        <end position="93"/>
    </location>
</feature>
<evidence type="ECO:0000256" key="2">
    <source>
        <dbReference type="SAM" id="MobiDB-lite"/>
    </source>
</evidence>
<dbReference type="Gramene" id="Pp3c11_12310V3.7">
    <property type="protein sequence ID" value="Pp3c11_12310V3.7"/>
    <property type="gene ID" value="Pp3c11_12310"/>
</dbReference>
<dbReference type="SUPFAM" id="SSF117856">
    <property type="entry name" value="AF0104/ALDC/Ptd012-like"/>
    <property type="match status" value="1"/>
</dbReference>
<dbReference type="Gramene" id="Pp3c11_12310V3.2">
    <property type="protein sequence ID" value="Pp3c11_12310V3.2"/>
    <property type="gene ID" value="Pp3c11_12310"/>
</dbReference>
<dbReference type="EnsemblPlants" id="Pp3c11_12310V3.7">
    <property type="protein sequence ID" value="Pp3c11_12310V3.7"/>
    <property type="gene ID" value="Pp3c11_12310"/>
</dbReference>
<dbReference type="EnsemblPlants" id="Pp3c11_12310V3.3">
    <property type="protein sequence ID" value="Pp3c11_12310V3.3"/>
    <property type="gene ID" value="Pp3c11_12310"/>
</dbReference>
<dbReference type="FunCoup" id="A0A2K1JUG8">
    <property type="interactions" value="731"/>
</dbReference>
<dbReference type="RefSeq" id="XP_073393380.1">
    <property type="nucleotide sequence ID" value="XM_073537279.1"/>
</dbReference>
<dbReference type="PROSITE" id="PS51742">
    <property type="entry name" value="PPC"/>
    <property type="match status" value="1"/>
</dbReference>
<protein>
    <recommendedName>
        <fullName evidence="1">AT-hook motif nuclear-localized protein</fullName>
    </recommendedName>
</protein>
<dbReference type="RefSeq" id="XP_073393377.1">
    <property type="nucleotide sequence ID" value="XM_073537276.1"/>
</dbReference>
<comment type="domain">
    <text evidence="1">The PPC domain mediates interactions between AHL proteins.</text>
</comment>
<name>A0A2K1JUG8_PHYPA</name>
<reference evidence="4 6" key="1">
    <citation type="journal article" date="2008" name="Science">
        <title>The Physcomitrella genome reveals evolutionary insights into the conquest of land by plants.</title>
        <authorList>
            <person name="Rensing S."/>
            <person name="Lang D."/>
            <person name="Zimmer A."/>
            <person name="Terry A."/>
            <person name="Salamov A."/>
            <person name="Shapiro H."/>
            <person name="Nishiyama T."/>
            <person name="Perroud P.-F."/>
            <person name="Lindquist E."/>
            <person name="Kamisugi Y."/>
            <person name="Tanahashi T."/>
            <person name="Sakakibara K."/>
            <person name="Fujita T."/>
            <person name="Oishi K."/>
            <person name="Shin-I T."/>
            <person name="Kuroki Y."/>
            <person name="Toyoda A."/>
            <person name="Suzuki Y."/>
            <person name="Hashimoto A."/>
            <person name="Yamaguchi K."/>
            <person name="Sugano A."/>
            <person name="Kohara Y."/>
            <person name="Fujiyama A."/>
            <person name="Anterola A."/>
            <person name="Aoki S."/>
            <person name="Ashton N."/>
            <person name="Barbazuk W.B."/>
            <person name="Barker E."/>
            <person name="Bennetzen J."/>
            <person name="Bezanilla M."/>
            <person name="Blankenship R."/>
            <person name="Cho S.H."/>
            <person name="Dutcher S."/>
            <person name="Estelle M."/>
            <person name="Fawcett J.A."/>
            <person name="Gundlach H."/>
            <person name="Hanada K."/>
            <person name="Heyl A."/>
            <person name="Hicks K.A."/>
            <person name="Hugh J."/>
            <person name="Lohr M."/>
            <person name="Mayer K."/>
            <person name="Melkozernov A."/>
            <person name="Murata T."/>
            <person name="Nelson D."/>
            <person name="Pils B."/>
            <person name="Prigge M."/>
            <person name="Reiss B."/>
            <person name="Renner T."/>
            <person name="Rombauts S."/>
            <person name="Rushton P."/>
            <person name="Sanderfoot A."/>
            <person name="Schween G."/>
            <person name="Shiu S.-H."/>
            <person name="Stueber K."/>
            <person name="Theodoulou F.L."/>
            <person name="Tu H."/>
            <person name="Van de Peer Y."/>
            <person name="Verrier P.J."/>
            <person name="Waters E."/>
            <person name="Wood A."/>
            <person name="Yang L."/>
            <person name="Cove D."/>
            <person name="Cuming A."/>
            <person name="Hasebe M."/>
            <person name="Lucas S."/>
            <person name="Mishler D.B."/>
            <person name="Reski R."/>
            <person name="Grigoriev I."/>
            <person name="Quatrano R.S."/>
            <person name="Boore J.L."/>
        </authorList>
    </citation>
    <scope>NUCLEOTIDE SEQUENCE [LARGE SCALE GENOMIC DNA]</scope>
    <source>
        <strain evidence="5 6">cv. Gransden 2004</strain>
    </source>
</reference>
<dbReference type="CDD" id="cd11378">
    <property type="entry name" value="DUF296"/>
    <property type="match status" value="1"/>
</dbReference>
<dbReference type="EnsemblPlants" id="Pp3c11_12310V3.4">
    <property type="protein sequence ID" value="Pp3c11_12310V3.4"/>
    <property type="gene ID" value="Pp3c11_12310"/>
</dbReference>
<evidence type="ECO:0000313" key="4">
    <source>
        <dbReference type="EMBL" id="PNR45175.1"/>
    </source>
</evidence>
<feature type="region of interest" description="Disordered" evidence="2">
    <location>
        <begin position="40"/>
        <end position="106"/>
    </location>
</feature>
<dbReference type="RefSeq" id="XP_073393381.1">
    <property type="nucleotide sequence ID" value="XM_073537280.1"/>
</dbReference>
<dbReference type="AlphaFoldDB" id="A0A2K1JUG8"/>
<dbReference type="EnsemblPlants" id="Pp3c11_12310V3.6">
    <property type="protein sequence ID" value="Pp3c11_12310V3.6"/>
    <property type="gene ID" value="Pp3c11_12310"/>
</dbReference>
<dbReference type="RefSeq" id="XP_024389276.1">
    <property type="nucleotide sequence ID" value="XM_024533508.2"/>
</dbReference>
<feature type="compositionally biased region" description="Polar residues" evidence="2">
    <location>
        <begin position="287"/>
        <end position="304"/>
    </location>
</feature>
<feature type="region of interest" description="Disordered" evidence="2">
    <location>
        <begin position="278"/>
        <end position="352"/>
    </location>
</feature>
<comment type="function">
    <text evidence="1">Transcription factor that specifically binds AT-rich DNA sequences related to the nuclear matrix attachment regions (MARs).</text>
</comment>
<feature type="region of interest" description="Disordered" evidence="2">
    <location>
        <begin position="1"/>
        <end position="20"/>
    </location>
</feature>
<keyword evidence="1" id="KW-0804">Transcription</keyword>
<dbReference type="EnsemblPlants" id="Pp3c11_12310V3.5">
    <property type="protein sequence ID" value="Pp3c11_12310V3.5"/>
    <property type="gene ID" value="Pp3c11_12310"/>
</dbReference>
<accession>A0A2K1JUG8</accession>
<keyword evidence="1" id="KW-0238">DNA-binding</keyword>
<dbReference type="InterPro" id="IPR005175">
    <property type="entry name" value="PPC_dom"/>
</dbReference>
<keyword evidence="6" id="KW-1185">Reference proteome</keyword>
<keyword evidence="1" id="KW-0805">Transcription regulation</keyword>
<keyword evidence="1" id="KW-0539">Nucleus</keyword>
<dbReference type="Gramene" id="Pp3c11_12310V3.4">
    <property type="protein sequence ID" value="Pp3c11_12310V3.4"/>
    <property type="gene ID" value="Pp3c11_12310"/>
</dbReference>
<reference evidence="5" key="3">
    <citation type="submission" date="2020-12" db="UniProtKB">
        <authorList>
            <consortium name="EnsemblPlants"/>
        </authorList>
    </citation>
    <scope>IDENTIFICATION</scope>
</reference>
<dbReference type="Gramene" id="Pp3c11_12310V3.6">
    <property type="protein sequence ID" value="Pp3c11_12310V3.6"/>
    <property type="gene ID" value="Pp3c11_12310"/>
</dbReference>
<sequence length="352" mass="35920">MNSSQPPAEGTRPAPASAPAPVLPMPSALVMSMGMALGGVSSRGETVKRKRGRPRKYVGNEPGGAASAAGGTPVNMQLALHTPNSGPSGSPFTPTGVKRGRGRPLGSSRKLHQLVSFPSAGSWAGQNFTPHIITIAAGEDIAAKIYSFAQHGPRAVCVMSANGAISTAILRQQSSSGGNVTYEGRYEILSLMGSFLPTEQGANSRQRTGGLSVSLACSDGRVIGGGVAGVLTAASPIQVVVGSFIFEPEKAAVKVGNGQQPSMGYSLGADFSAALTPASAPRPLKTSPVSATPASTPAHQQAVTPPSHPSSGQSSQQLFHQSMGLFQQPMPWSNPPLAEARRTDINISLPGG</sequence>
<dbReference type="Gramene" id="Pp3c11_12310V3.8">
    <property type="protein sequence ID" value="Pp3c11_12310V3.8"/>
    <property type="gene ID" value="Pp3c11_12310"/>
</dbReference>
<dbReference type="GO" id="GO:0005634">
    <property type="term" value="C:nucleus"/>
    <property type="evidence" value="ECO:0007669"/>
    <property type="project" value="UniProtKB-SubCell"/>
</dbReference>
<dbReference type="Gramene" id="Pp3c11_12310V3.3">
    <property type="protein sequence ID" value="Pp3c11_12310V3.3"/>
    <property type="gene ID" value="Pp3c11_12310"/>
</dbReference>
<dbReference type="PANTHER" id="PTHR31500">
    <property type="entry name" value="AT-HOOK MOTIF NUCLEAR-LOCALIZED PROTEIN 9"/>
    <property type="match status" value="1"/>
</dbReference>
<reference evidence="4 6" key="2">
    <citation type="journal article" date="2018" name="Plant J.">
        <title>The Physcomitrella patens chromosome-scale assembly reveals moss genome structure and evolution.</title>
        <authorList>
            <person name="Lang D."/>
            <person name="Ullrich K.K."/>
            <person name="Murat F."/>
            <person name="Fuchs J."/>
            <person name="Jenkins J."/>
            <person name="Haas F.B."/>
            <person name="Piednoel M."/>
            <person name="Gundlach H."/>
            <person name="Van Bel M."/>
            <person name="Meyberg R."/>
            <person name="Vives C."/>
            <person name="Morata J."/>
            <person name="Symeonidi A."/>
            <person name="Hiss M."/>
            <person name="Muchero W."/>
            <person name="Kamisugi Y."/>
            <person name="Saleh O."/>
            <person name="Blanc G."/>
            <person name="Decker E.L."/>
            <person name="van Gessel N."/>
            <person name="Grimwood J."/>
            <person name="Hayes R.D."/>
            <person name="Graham S.W."/>
            <person name="Gunter L.E."/>
            <person name="McDaniel S.F."/>
            <person name="Hoernstein S.N.W."/>
            <person name="Larsson A."/>
            <person name="Li F.W."/>
            <person name="Perroud P.F."/>
            <person name="Phillips J."/>
            <person name="Ranjan P."/>
            <person name="Rokshar D.S."/>
            <person name="Rothfels C.J."/>
            <person name="Schneider L."/>
            <person name="Shu S."/>
            <person name="Stevenson D.W."/>
            <person name="Thummler F."/>
            <person name="Tillich M."/>
            <person name="Villarreal Aguilar J.C."/>
            <person name="Widiez T."/>
            <person name="Wong G.K."/>
            <person name="Wymore A."/>
            <person name="Zhang Y."/>
            <person name="Zimmer A.D."/>
            <person name="Quatrano R.S."/>
            <person name="Mayer K.F.X."/>
            <person name="Goodstein D."/>
            <person name="Casacuberta J.M."/>
            <person name="Vandepoele K."/>
            <person name="Reski R."/>
            <person name="Cuming A.C."/>
            <person name="Tuskan G.A."/>
            <person name="Maumus F."/>
            <person name="Salse J."/>
            <person name="Schmutz J."/>
            <person name="Rensing S.A."/>
        </authorList>
    </citation>
    <scope>NUCLEOTIDE SEQUENCE [LARGE SCALE GENOMIC DNA]</scope>
    <source>
        <strain evidence="5 6">cv. Gransden 2004</strain>
    </source>
</reference>
<dbReference type="Proteomes" id="UP000006727">
    <property type="component" value="Chromosome 11"/>
</dbReference>
<dbReference type="RefSeq" id="XP_073393383.1">
    <property type="nucleotide sequence ID" value="XM_073537282.1"/>
</dbReference>
<dbReference type="Gramene" id="Pp3c11_12310V3.1">
    <property type="protein sequence ID" value="Pp3c11_12310V3.1"/>
    <property type="gene ID" value="Pp3c11_12310"/>
</dbReference>
<proteinExistence type="predicted"/>
<dbReference type="Pfam" id="PF03479">
    <property type="entry name" value="PCC"/>
    <property type="match status" value="1"/>
</dbReference>
<organism evidence="4">
    <name type="scientific">Physcomitrium patens</name>
    <name type="common">Spreading-leaved earth moss</name>
    <name type="synonym">Physcomitrella patens</name>
    <dbReference type="NCBI Taxonomy" id="3218"/>
    <lineage>
        <taxon>Eukaryota</taxon>
        <taxon>Viridiplantae</taxon>
        <taxon>Streptophyta</taxon>
        <taxon>Embryophyta</taxon>
        <taxon>Bryophyta</taxon>
        <taxon>Bryophytina</taxon>
        <taxon>Bryopsida</taxon>
        <taxon>Funariidae</taxon>
        <taxon>Funariales</taxon>
        <taxon>Funariaceae</taxon>
        <taxon>Physcomitrium</taxon>
    </lineage>
</organism>
<evidence type="ECO:0000259" key="3">
    <source>
        <dbReference type="PROSITE" id="PS51742"/>
    </source>
</evidence>